<evidence type="ECO:0000313" key="2">
    <source>
        <dbReference type="EMBL" id="PWN98139.1"/>
    </source>
</evidence>
<dbReference type="SUPFAM" id="SSF51905">
    <property type="entry name" value="FAD/NAD(P)-binding domain"/>
    <property type="match status" value="1"/>
</dbReference>
<evidence type="ECO:0000313" key="3">
    <source>
        <dbReference type="Proteomes" id="UP000245946"/>
    </source>
</evidence>
<name>A0A316Z964_9BASI</name>
<feature type="region of interest" description="Disordered" evidence="1">
    <location>
        <begin position="81"/>
        <end position="108"/>
    </location>
</feature>
<proteinExistence type="predicted"/>
<dbReference type="EMBL" id="KZ819292">
    <property type="protein sequence ID" value="PWN98139.1"/>
    <property type="molecule type" value="Genomic_DNA"/>
</dbReference>
<dbReference type="RefSeq" id="XP_025598418.1">
    <property type="nucleotide sequence ID" value="XM_025741166.1"/>
</dbReference>
<dbReference type="Gene3D" id="3.50.50.60">
    <property type="entry name" value="FAD/NAD(P)-binding domain"/>
    <property type="match status" value="1"/>
</dbReference>
<dbReference type="STRING" id="58919.A0A316Z964"/>
<evidence type="ECO:0000256" key="1">
    <source>
        <dbReference type="SAM" id="MobiDB-lite"/>
    </source>
</evidence>
<organism evidence="2 3">
    <name type="scientific">Tilletiopsis washingtonensis</name>
    <dbReference type="NCBI Taxonomy" id="58919"/>
    <lineage>
        <taxon>Eukaryota</taxon>
        <taxon>Fungi</taxon>
        <taxon>Dikarya</taxon>
        <taxon>Basidiomycota</taxon>
        <taxon>Ustilaginomycotina</taxon>
        <taxon>Exobasidiomycetes</taxon>
        <taxon>Entylomatales</taxon>
        <taxon>Entylomatales incertae sedis</taxon>
        <taxon>Tilletiopsis</taxon>
    </lineage>
</organism>
<protein>
    <submittedName>
        <fullName evidence="2">Uncharacterized protein</fullName>
    </submittedName>
</protein>
<dbReference type="Proteomes" id="UP000245946">
    <property type="component" value="Unassembled WGS sequence"/>
</dbReference>
<feature type="compositionally biased region" description="Basic and acidic residues" evidence="1">
    <location>
        <begin position="181"/>
        <end position="191"/>
    </location>
</feature>
<dbReference type="PANTHER" id="PTHR38663">
    <property type="match status" value="1"/>
</dbReference>
<dbReference type="AlphaFoldDB" id="A0A316Z964"/>
<feature type="region of interest" description="Disordered" evidence="1">
    <location>
        <begin position="177"/>
        <end position="200"/>
    </location>
</feature>
<dbReference type="GeneID" id="37268710"/>
<dbReference type="PANTHER" id="PTHR38663:SF1">
    <property type="entry name" value="L-ORNITHINE N(5)-MONOOXYGENASE"/>
    <property type="match status" value="1"/>
</dbReference>
<dbReference type="OrthoDB" id="76038at2759"/>
<reference evidence="2 3" key="1">
    <citation type="journal article" date="2018" name="Mol. Biol. Evol.">
        <title>Broad Genomic Sampling Reveals a Smut Pathogenic Ancestry of the Fungal Clade Ustilaginomycotina.</title>
        <authorList>
            <person name="Kijpornyongpan T."/>
            <person name="Mondo S.J."/>
            <person name="Barry K."/>
            <person name="Sandor L."/>
            <person name="Lee J."/>
            <person name="Lipzen A."/>
            <person name="Pangilinan J."/>
            <person name="LaButti K."/>
            <person name="Hainaut M."/>
            <person name="Henrissat B."/>
            <person name="Grigoriev I.V."/>
            <person name="Spatafora J.W."/>
            <person name="Aime M.C."/>
        </authorList>
    </citation>
    <scope>NUCLEOTIDE SEQUENCE [LARGE SCALE GENOMIC DNA]</scope>
    <source>
        <strain evidence="2 3">MCA 4186</strain>
    </source>
</reference>
<accession>A0A316Z964</accession>
<feature type="compositionally biased region" description="Polar residues" evidence="1">
    <location>
        <begin position="635"/>
        <end position="646"/>
    </location>
</feature>
<gene>
    <name evidence="2" type="ORF">FA09DRAFT_325406</name>
</gene>
<keyword evidence="3" id="KW-1185">Reference proteome</keyword>
<dbReference type="InterPro" id="IPR036188">
    <property type="entry name" value="FAD/NAD-bd_sf"/>
</dbReference>
<feature type="region of interest" description="Disordered" evidence="1">
    <location>
        <begin position="631"/>
        <end position="659"/>
    </location>
</feature>
<sequence length="675" mass="72594">MPPSELDLPLPAHLPPLAPVSISPHAFFDLIVIGSGPAALALVSRILEQRPAALYTDAEHQHLHWLKRSSASRGGIRSARTLRTKARGSQRALAGGNGPPDDEERPAAGDCECEGVMRILVVDRLGGWLKHWDTLFAAFEISHLRSPMWFQPAPSDLDALVAFAEKHGCVPRSAIAAPSEARGRSQRRERGLPGNMRVEDGPAAPAKDYSLIEIGGCVGKEASKHRKKKLANSSAYKRLHRDIGPAVNERDRQDYHTPSTALFRDFVQQEVVERYGLDGKWTIAKETLAPVQSDTDTEPPAITLVRGEVSKMQYGDLHVAGYERIEGFSVETACGGRAGGRAVVCALGPGGPPALPAWLRRPTTQPCAGKGWAHTSALGSPSFKFPPAHVKERGGGTLLVVGGGLTSAQICDLGLRKGFDKCILIMRGHMKVKPFDVGLEWMARYSALSKMQFWQEEDATKRLEMLRGARKGGSITPPWAARIRQLETTGSLQICTHTTVSTASWDNTQQRWSLDLVTTTDGREVHSQATPDYIVAATGAAPGFSSLPFVKDFAQRHPLPEVGEPSLTRALQSNTESFRCSALVAWQDCRCDCCRLASDAQADSSIRSGPAAGNLGGMREAADRVATRLGELSLGTPSNTTEASGSSGEGLPAEESQATAGGREWFGFSALAVEG</sequence>